<dbReference type="InterPro" id="IPR029044">
    <property type="entry name" value="Nucleotide-diphossugar_trans"/>
</dbReference>
<gene>
    <name evidence="2" type="ORF">C7V51_05390</name>
</gene>
<protein>
    <recommendedName>
        <fullName evidence="1">MobA-like NTP transferase domain-containing protein</fullName>
    </recommendedName>
</protein>
<dbReference type="Pfam" id="PF12804">
    <property type="entry name" value="NTP_transf_3"/>
    <property type="match status" value="1"/>
</dbReference>
<dbReference type="InterPro" id="IPR025877">
    <property type="entry name" value="MobA-like_NTP_Trfase"/>
</dbReference>
<dbReference type="SUPFAM" id="SSF53448">
    <property type="entry name" value="Nucleotide-diphospho-sugar transferases"/>
    <property type="match status" value="1"/>
</dbReference>
<evidence type="ECO:0000313" key="2">
    <source>
        <dbReference type="EMBL" id="AZZ57332.1"/>
    </source>
</evidence>
<dbReference type="PANTHER" id="PTHR43777:SF1">
    <property type="entry name" value="MOLYBDENUM COFACTOR CYTIDYLYLTRANSFERASE"/>
    <property type="match status" value="1"/>
</dbReference>
<dbReference type="Gene3D" id="3.90.550.10">
    <property type="entry name" value="Spore Coat Polysaccharide Biosynthesis Protein SpsA, Chain A"/>
    <property type="match status" value="1"/>
</dbReference>
<dbReference type="AlphaFoldDB" id="A0AAD1AFB9"/>
<evidence type="ECO:0000313" key="3">
    <source>
        <dbReference type="Proteomes" id="UP000283946"/>
    </source>
</evidence>
<evidence type="ECO:0000259" key="1">
    <source>
        <dbReference type="Pfam" id="PF12804"/>
    </source>
</evidence>
<sequence>MVGVVLAAGAGRRAGGPKALRRDDAETPWVERAVQRLEAVGCRRVLVVLGAGAERARLLVPPSAEIVVAENWPLGLSASLRAGLAAANNDAGDAAPYDAALVTLVDLPDEPVTVGARLLCSAPPTPGVLARAVFAGRPGHPVLLGREHWLALIRTVHGDSGARDLLRAAGAHEVECGDLWSGVDRDGPR</sequence>
<feature type="domain" description="MobA-like NTP transferase" evidence="1">
    <location>
        <begin position="3"/>
        <end position="169"/>
    </location>
</feature>
<dbReference type="Proteomes" id="UP000283946">
    <property type="component" value="Chromosome"/>
</dbReference>
<dbReference type="GO" id="GO:0016779">
    <property type="term" value="F:nucleotidyltransferase activity"/>
    <property type="evidence" value="ECO:0007669"/>
    <property type="project" value="UniProtKB-ARBA"/>
</dbReference>
<accession>A0AAD1AFB9</accession>
<name>A0AAD1AFB9_9MICO</name>
<proteinExistence type="predicted"/>
<dbReference type="EMBL" id="CP028130">
    <property type="protein sequence ID" value="AZZ57332.1"/>
    <property type="molecule type" value="Genomic_DNA"/>
</dbReference>
<dbReference type="PANTHER" id="PTHR43777">
    <property type="entry name" value="MOLYBDENUM COFACTOR CYTIDYLYLTRANSFERASE"/>
    <property type="match status" value="1"/>
</dbReference>
<organism evidence="2 3">
    <name type="scientific">Rathayibacter iranicus</name>
    <dbReference type="NCBI Taxonomy" id="59737"/>
    <lineage>
        <taxon>Bacteria</taxon>
        <taxon>Bacillati</taxon>
        <taxon>Actinomycetota</taxon>
        <taxon>Actinomycetes</taxon>
        <taxon>Micrococcales</taxon>
        <taxon>Microbacteriaceae</taxon>
        <taxon>Rathayibacter</taxon>
    </lineage>
</organism>
<reference evidence="2 3" key="1">
    <citation type="submission" date="2018-03" db="EMBL/GenBank/DDBJ databases">
        <title>Bacteriophage NCPPB3778 and a type I-E CRISPR drive the evolution of the US Biological Select Agent, Rathayibacter toxicus.</title>
        <authorList>
            <person name="Davis E.W.II."/>
            <person name="Tabima J.F."/>
            <person name="Weisberg A.J."/>
            <person name="Dantas Lopes L."/>
            <person name="Wiseman M.S."/>
            <person name="Wiseman M.S."/>
            <person name="Pupko T."/>
            <person name="Belcher M.S."/>
            <person name="Sechler A.J."/>
            <person name="Tancos M.A."/>
            <person name="Schroeder B.K."/>
            <person name="Murray T.D."/>
            <person name="Luster D.G."/>
            <person name="Schneider W.L."/>
            <person name="Rogers E."/>
            <person name="Andreote F.D."/>
            <person name="Grunwald N.J."/>
            <person name="Putnam M.L."/>
            <person name="Chang J.H."/>
        </authorList>
    </citation>
    <scope>NUCLEOTIDE SEQUENCE [LARGE SCALE GENOMIC DNA]</scope>
    <source>
        <strain evidence="2 3">NCCPB 2253</strain>
    </source>
</reference>
<dbReference type="KEGG" id="ria:C7V51_05390"/>